<proteinExistence type="predicted"/>
<accession>A0A4S2MSI1</accession>
<evidence type="ECO:0000256" key="1">
    <source>
        <dbReference type="SAM" id="MobiDB-lite"/>
    </source>
</evidence>
<dbReference type="InterPro" id="IPR052635">
    <property type="entry name" value="Sec_Metab_Biosynth_Reg"/>
</dbReference>
<sequence length="252" mass="27717">MASPTHTYTARPSSRSTSEFRGSTNPDEDWTKISDLAERRRIQNRIAQRNYRKKLKRRLEDLERRAASRSISPQHDDIDGRSTRESSAENHHLPVSPPPSSTLLSDAGIRESYLPPMSSTYGYAPSYSTAPSPYYPAITTSTPEPYASSYLYSFSQPTLSSMVEATCGGSSAPETTSYLAVPGSSKSVYSPELGSSPKTPPSVYNDTSISPFYLSYANLSDPPANQGFFAPDYYHSAGIDSAQYCLKAEPKY</sequence>
<evidence type="ECO:0000313" key="4">
    <source>
        <dbReference type="Proteomes" id="UP000298138"/>
    </source>
</evidence>
<evidence type="ECO:0000313" key="3">
    <source>
        <dbReference type="EMBL" id="TGZ78817.1"/>
    </source>
</evidence>
<dbReference type="PROSITE" id="PS00036">
    <property type="entry name" value="BZIP_BASIC"/>
    <property type="match status" value="1"/>
</dbReference>
<keyword evidence="4" id="KW-1185">Reference proteome</keyword>
<dbReference type="AlphaFoldDB" id="A0A4S2MSI1"/>
<dbReference type="OrthoDB" id="194358at2759"/>
<dbReference type="PANTHER" id="PTHR39607">
    <property type="entry name" value="XANTHOCILLIN BIOSYNTHESIS CLUSTER TRANSCRIPTION FACTOR XANC-RELATED"/>
    <property type="match status" value="1"/>
</dbReference>
<dbReference type="SUPFAM" id="SSF57959">
    <property type="entry name" value="Leucine zipper domain"/>
    <property type="match status" value="1"/>
</dbReference>
<organism evidence="3 4">
    <name type="scientific">Ascodesmis nigricans</name>
    <dbReference type="NCBI Taxonomy" id="341454"/>
    <lineage>
        <taxon>Eukaryota</taxon>
        <taxon>Fungi</taxon>
        <taxon>Dikarya</taxon>
        <taxon>Ascomycota</taxon>
        <taxon>Pezizomycotina</taxon>
        <taxon>Pezizomycetes</taxon>
        <taxon>Pezizales</taxon>
        <taxon>Ascodesmidaceae</taxon>
        <taxon>Ascodesmis</taxon>
    </lineage>
</organism>
<dbReference type="Gene3D" id="1.20.5.170">
    <property type="match status" value="1"/>
</dbReference>
<dbReference type="STRING" id="341454.A0A4S2MSI1"/>
<dbReference type="GO" id="GO:0003700">
    <property type="term" value="F:DNA-binding transcription factor activity"/>
    <property type="evidence" value="ECO:0007669"/>
    <property type="project" value="InterPro"/>
</dbReference>
<dbReference type="EMBL" id="ML220137">
    <property type="protein sequence ID" value="TGZ78817.1"/>
    <property type="molecule type" value="Genomic_DNA"/>
</dbReference>
<gene>
    <name evidence="3" type="ORF">EX30DRAFT_355900</name>
</gene>
<dbReference type="InParanoid" id="A0A4S2MSI1"/>
<feature type="compositionally biased region" description="Basic and acidic residues" evidence="1">
    <location>
        <begin position="74"/>
        <end position="92"/>
    </location>
</feature>
<feature type="region of interest" description="Disordered" evidence="1">
    <location>
        <begin position="64"/>
        <end position="106"/>
    </location>
</feature>
<feature type="region of interest" description="Disordered" evidence="1">
    <location>
        <begin position="1"/>
        <end position="34"/>
    </location>
</feature>
<feature type="domain" description="BZIP" evidence="2">
    <location>
        <begin position="39"/>
        <end position="54"/>
    </location>
</feature>
<evidence type="ECO:0000259" key="2">
    <source>
        <dbReference type="PROSITE" id="PS00036"/>
    </source>
</evidence>
<reference evidence="3 4" key="1">
    <citation type="submission" date="2019-04" db="EMBL/GenBank/DDBJ databases">
        <title>Comparative genomics and transcriptomics to analyze fruiting body development in filamentous ascomycetes.</title>
        <authorList>
            <consortium name="DOE Joint Genome Institute"/>
            <person name="Lutkenhaus R."/>
            <person name="Traeger S."/>
            <person name="Breuer J."/>
            <person name="Kuo A."/>
            <person name="Lipzen A."/>
            <person name="Pangilinan J."/>
            <person name="Dilworth D."/>
            <person name="Sandor L."/>
            <person name="Poggeler S."/>
            <person name="Barry K."/>
            <person name="Grigoriev I.V."/>
            <person name="Nowrousian M."/>
        </authorList>
    </citation>
    <scope>NUCLEOTIDE SEQUENCE [LARGE SCALE GENOMIC DNA]</scope>
    <source>
        <strain evidence="3 4">CBS 389.68</strain>
    </source>
</reference>
<name>A0A4S2MSI1_9PEZI</name>
<dbReference type="CDD" id="cd14688">
    <property type="entry name" value="bZIP_YAP"/>
    <property type="match status" value="1"/>
</dbReference>
<protein>
    <recommendedName>
        <fullName evidence="2">BZIP domain-containing protein</fullName>
    </recommendedName>
</protein>
<feature type="compositionally biased region" description="Polar residues" evidence="1">
    <location>
        <begin position="1"/>
        <end position="25"/>
    </location>
</feature>
<dbReference type="InterPro" id="IPR004827">
    <property type="entry name" value="bZIP"/>
</dbReference>
<dbReference type="PANTHER" id="PTHR39607:SF1">
    <property type="entry name" value="B-ZIP TRANSCRIPTION FACTOR (EUROFUNG)"/>
    <property type="match status" value="1"/>
</dbReference>
<dbReference type="Proteomes" id="UP000298138">
    <property type="component" value="Unassembled WGS sequence"/>
</dbReference>
<dbReference type="InterPro" id="IPR046347">
    <property type="entry name" value="bZIP_sf"/>
</dbReference>